<accession>A0ABV2HG30</accession>
<dbReference type="EMBL" id="JBEPLI010000003">
    <property type="protein sequence ID" value="MET3589506.1"/>
    <property type="molecule type" value="Genomic_DNA"/>
</dbReference>
<evidence type="ECO:0000256" key="1">
    <source>
        <dbReference type="SAM" id="SignalP"/>
    </source>
</evidence>
<feature type="chain" id="PRO_5045964380" evidence="1">
    <location>
        <begin position="26"/>
        <end position="114"/>
    </location>
</feature>
<evidence type="ECO:0000313" key="2">
    <source>
        <dbReference type="EMBL" id="MET3589506.1"/>
    </source>
</evidence>
<comment type="caution">
    <text evidence="2">The sequence shown here is derived from an EMBL/GenBank/DDBJ whole genome shotgun (WGS) entry which is preliminary data.</text>
</comment>
<organism evidence="2 3">
    <name type="scientific">Bartonella silvatica</name>
    <dbReference type="NCBI Taxonomy" id="357760"/>
    <lineage>
        <taxon>Bacteria</taxon>
        <taxon>Pseudomonadati</taxon>
        <taxon>Pseudomonadota</taxon>
        <taxon>Alphaproteobacteria</taxon>
        <taxon>Hyphomicrobiales</taxon>
        <taxon>Bartonellaceae</taxon>
        <taxon>Bartonella</taxon>
    </lineage>
</organism>
<name>A0ABV2HG30_9HYPH</name>
<protein>
    <submittedName>
        <fullName evidence="2">Uncharacterized protein</fullName>
    </submittedName>
</protein>
<feature type="signal peptide" evidence="1">
    <location>
        <begin position="1"/>
        <end position="25"/>
    </location>
</feature>
<gene>
    <name evidence="2" type="ORF">ABID23_000588</name>
</gene>
<reference evidence="2 3" key="1">
    <citation type="submission" date="2024-06" db="EMBL/GenBank/DDBJ databases">
        <title>Genomic Encyclopedia of Type Strains, Phase IV (KMG-IV): sequencing the most valuable type-strain genomes for metagenomic binning, comparative biology and taxonomic classification.</title>
        <authorList>
            <person name="Goeker M."/>
        </authorList>
    </citation>
    <scope>NUCLEOTIDE SEQUENCE [LARGE SCALE GENOMIC DNA]</scope>
    <source>
        <strain evidence="2 3">DSM 23649</strain>
    </source>
</reference>
<evidence type="ECO:0000313" key="3">
    <source>
        <dbReference type="Proteomes" id="UP001549086"/>
    </source>
</evidence>
<dbReference type="RefSeq" id="WP_354189119.1">
    <property type="nucleotide sequence ID" value="NZ_JBEPLI010000003.1"/>
</dbReference>
<keyword evidence="1" id="KW-0732">Signal</keyword>
<sequence>MKHIVLAVALFSLFSSILSPITANALPVGNGWGLRKDALVKKLVQPQNVGSAGRDILGMFIALQTSNSFTIMKNDYPAFMYILNLFRVTNPRFTYSDIDPKTRMGTEWKLCSIR</sequence>
<proteinExistence type="predicted"/>
<dbReference type="Proteomes" id="UP001549086">
    <property type="component" value="Unassembled WGS sequence"/>
</dbReference>
<keyword evidence="3" id="KW-1185">Reference proteome</keyword>